<dbReference type="OrthoDB" id="9768851at2"/>
<dbReference type="STRING" id="1192034.CAP_1333"/>
<dbReference type="eggNOG" id="COG0667">
    <property type="taxonomic scope" value="Bacteria"/>
</dbReference>
<sequence>MAHFAPRAFGRAGFSVSPLGLGTGRLGGQEVSEAEAERLLHGAVDAGVMLLDTAPSYGLAEERIGRYLGGRRQRVVLSTKGGYGVPGVQDWTGAVITAGIEAALRRMRTDHLDVFHFHSCPAETLWHSDVIEALEGAVKAGKVRVGAYSGEGEALRWAVGSGRFGAVQMSVNLCDQRVLDGVVPAAAAAGLGVIGKRALANAAWRFEGRPTGDYAEVYWERLRAMAPERRGLAWDALALRFAVFQPGVSACLVGTASLERLLHNVQIVEEGPLAQDHMEALRHRFREEDRDWAGQV</sequence>
<dbReference type="PANTHER" id="PTHR43312">
    <property type="entry name" value="D-THREO-ALDOSE 1-DEHYDROGENASE"/>
    <property type="match status" value="1"/>
</dbReference>
<dbReference type="CDD" id="cd19095">
    <property type="entry name" value="AKR_PA4992-like"/>
    <property type="match status" value="1"/>
</dbReference>
<dbReference type="InterPro" id="IPR036812">
    <property type="entry name" value="NAD(P)_OxRdtase_dom_sf"/>
</dbReference>
<feature type="domain" description="NADP-dependent oxidoreductase" evidence="1">
    <location>
        <begin position="18"/>
        <end position="282"/>
    </location>
</feature>
<protein>
    <recommendedName>
        <fullName evidence="1">NADP-dependent oxidoreductase domain-containing protein</fullName>
    </recommendedName>
</protein>
<comment type="caution">
    <text evidence="2">The sequence shown here is derived from an EMBL/GenBank/DDBJ whole genome shotgun (WGS) entry which is preliminary data.</text>
</comment>
<evidence type="ECO:0000259" key="1">
    <source>
        <dbReference type="Pfam" id="PF00248"/>
    </source>
</evidence>
<dbReference type="Gene3D" id="3.20.20.100">
    <property type="entry name" value="NADP-dependent oxidoreductase domain"/>
    <property type="match status" value="1"/>
</dbReference>
<dbReference type="Pfam" id="PF00248">
    <property type="entry name" value="Aldo_ket_red"/>
    <property type="match status" value="1"/>
</dbReference>
<dbReference type="InterPro" id="IPR053135">
    <property type="entry name" value="AKR2_Oxidoreductase"/>
</dbReference>
<dbReference type="InterPro" id="IPR023210">
    <property type="entry name" value="NADP_OxRdtase_dom"/>
</dbReference>
<reference evidence="2 3" key="1">
    <citation type="submission" date="2013-05" db="EMBL/GenBank/DDBJ databases">
        <title>Genome assembly of Chondromyces apiculatus DSM 436.</title>
        <authorList>
            <person name="Sharma G."/>
            <person name="Khatri I."/>
            <person name="Kaur C."/>
            <person name="Mayilraj S."/>
            <person name="Subramanian S."/>
        </authorList>
    </citation>
    <scope>NUCLEOTIDE SEQUENCE [LARGE SCALE GENOMIC DNA]</scope>
    <source>
        <strain evidence="2 3">DSM 436</strain>
    </source>
</reference>
<dbReference type="SUPFAM" id="SSF51430">
    <property type="entry name" value="NAD(P)-linked oxidoreductase"/>
    <property type="match status" value="1"/>
</dbReference>
<gene>
    <name evidence="2" type="ORF">CAP_1333</name>
</gene>
<dbReference type="RefSeq" id="WP_044239037.1">
    <property type="nucleotide sequence ID" value="NZ_ASRX01000013.1"/>
</dbReference>
<keyword evidence="3" id="KW-1185">Reference proteome</keyword>
<proteinExistence type="predicted"/>
<dbReference type="PANTHER" id="PTHR43312:SF1">
    <property type="entry name" value="NADP-DEPENDENT OXIDOREDUCTASE DOMAIN-CONTAINING PROTEIN"/>
    <property type="match status" value="1"/>
</dbReference>
<name>A0A017TCY9_9BACT</name>
<evidence type="ECO:0000313" key="2">
    <source>
        <dbReference type="EMBL" id="EYF07074.1"/>
    </source>
</evidence>
<accession>A0A017TCY9</accession>
<evidence type="ECO:0000313" key="3">
    <source>
        <dbReference type="Proteomes" id="UP000019678"/>
    </source>
</evidence>
<dbReference type="EMBL" id="ASRX01000013">
    <property type="protein sequence ID" value="EYF07074.1"/>
    <property type="molecule type" value="Genomic_DNA"/>
</dbReference>
<dbReference type="AlphaFoldDB" id="A0A017TCY9"/>
<dbReference type="Proteomes" id="UP000019678">
    <property type="component" value="Unassembled WGS sequence"/>
</dbReference>
<organism evidence="2 3">
    <name type="scientific">Chondromyces apiculatus DSM 436</name>
    <dbReference type="NCBI Taxonomy" id="1192034"/>
    <lineage>
        <taxon>Bacteria</taxon>
        <taxon>Pseudomonadati</taxon>
        <taxon>Myxococcota</taxon>
        <taxon>Polyangia</taxon>
        <taxon>Polyangiales</taxon>
        <taxon>Polyangiaceae</taxon>
        <taxon>Chondromyces</taxon>
    </lineage>
</organism>